<dbReference type="GO" id="GO:0003676">
    <property type="term" value="F:nucleic acid binding"/>
    <property type="evidence" value="ECO:0007669"/>
    <property type="project" value="InterPro"/>
</dbReference>
<feature type="compositionally biased region" description="Polar residues" evidence="1">
    <location>
        <begin position="630"/>
        <end position="641"/>
    </location>
</feature>
<feature type="compositionally biased region" description="Polar residues" evidence="1">
    <location>
        <begin position="268"/>
        <end position="315"/>
    </location>
</feature>
<dbReference type="AlphaFoldDB" id="A0A9D4PAP7"/>
<reference evidence="2" key="1">
    <citation type="journal article" date="2020" name="Cell">
        <title>Large-Scale Comparative Analyses of Tick Genomes Elucidate Their Genetic Diversity and Vector Capacities.</title>
        <authorList>
            <consortium name="Tick Genome and Microbiome Consortium (TIGMIC)"/>
            <person name="Jia N."/>
            <person name="Wang J."/>
            <person name="Shi W."/>
            <person name="Du L."/>
            <person name="Sun Y."/>
            <person name="Zhan W."/>
            <person name="Jiang J.F."/>
            <person name="Wang Q."/>
            <person name="Zhang B."/>
            <person name="Ji P."/>
            <person name="Bell-Sakyi L."/>
            <person name="Cui X.M."/>
            <person name="Yuan T.T."/>
            <person name="Jiang B.G."/>
            <person name="Yang W.F."/>
            <person name="Lam T.T."/>
            <person name="Chang Q.C."/>
            <person name="Ding S.J."/>
            <person name="Wang X.J."/>
            <person name="Zhu J.G."/>
            <person name="Ruan X.D."/>
            <person name="Zhao L."/>
            <person name="Wei J.T."/>
            <person name="Ye R.Z."/>
            <person name="Que T.C."/>
            <person name="Du C.H."/>
            <person name="Zhou Y.H."/>
            <person name="Cheng J.X."/>
            <person name="Dai P.F."/>
            <person name="Guo W.B."/>
            <person name="Han X.H."/>
            <person name="Huang E.J."/>
            <person name="Li L.F."/>
            <person name="Wei W."/>
            <person name="Gao Y.C."/>
            <person name="Liu J.Z."/>
            <person name="Shao H.Z."/>
            <person name="Wang X."/>
            <person name="Wang C.C."/>
            <person name="Yang T.C."/>
            <person name="Huo Q.B."/>
            <person name="Li W."/>
            <person name="Chen H.Y."/>
            <person name="Chen S.E."/>
            <person name="Zhou L.G."/>
            <person name="Ni X.B."/>
            <person name="Tian J.H."/>
            <person name="Sheng Y."/>
            <person name="Liu T."/>
            <person name="Pan Y.S."/>
            <person name="Xia L.Y."/>
            <person name="Li J."/>
            <person name="Zhao F."/>
            <person name="Cao W.C."/>
        </authorList>
    </citation>
    <scope>NUCLEOTIDE SEQUENCE</scope>
    <source>
        <strain evidence="2">Rsan-2018</strain>
    </source>
</reference>
<protein>
    <submittedName>
        <fullName evidence="2">Uncharacterized protein</fullName>
    </submittedName>
</protein>
<dbReference type="InterPro" id="IPR036397">
    <property type="entry name" value="RNaseH_sf"/>
</dbReference>
<dbReference type="EMBL" id="JABSTV010001255">
    <property type="protein sequence ID" value="KAH7935274.1"/>
    <property type="molecule type" value="Genomic_DNA"/>
</dbReference>
<dbReference type="Gene3D" id="3.30.420.10">
    <property type="entry name" value="Ribonuclease H-like superfamily/Ribonuclease H"/>
    <property type="match status" value="1"/>
</dbReference>
<accession>A0A9D4PAP7</accession>
<dbReference type="Proteomes" id="UP000821837">
    <property type="component" value="Unassembled WGS sequence"/>
</dbReference>
<feature type="region of interest" description="Disordered" evidence="1">
    <location>
        <begin position="622"/>
        <end position="655"/>
    </location>
</feature>
<comment type="caution">
    <text evidence="2">The sequence shown here is derived from an EMBL/GenBank/DDBJ whole genome shotgun (WGS) entry which is preliminary data.</text>
</comment>
<feature type="region of interest" description="Disordered" evidence="1">
    <location>
        <begin position="258"/>
        <end position="315"/>
    </location>
</feature>
<feature type="region of interest" description="Disordered" evidence="1">
    <location>
        <begin position="66"/>
        <end position="99"/>
    </location>
</feature>
<evidence type="ECO:0000256" key="1">
    <source>
        <dbReference type="SAM" id="MobiDB-lite"/>
    </source>
</evidence>
<feature type="region of interest" description="Disordered" evidence="1">
    <location>
        <begin position="1"/>
        <end position="50"/>
    </location>
</feature>
<gene>
    <name evidence="2" type="ORF">HPB52_005616</name>
</gene>
<evidence type="ECO:0000313" key="2">
    <source>
        <dbReference type="EMBL" id="KAH7935274.1"/>
    </source>
</evidence>
<dbReference type="VEuPathDB" id="VectorBase:RSAN_027693"/>
<proteinExistence type="predicted"/>
<sequence length="794" mass="89062">MIAPSRFQPLDQLDEASNSQPADLTIQGPSRPALLSDAPANNPATTGNQVSPHLFAERHALPEHTASGRDTAMEDQESWTVVQNRKLPRPKPPTTPQPQTLFETIMLRPKAFNITQIPPYQFAYRLRLALPQIKGSDIQCRLLTKSNLAVVDCYTEQAAHLLLNLEHLIIDDQIVQFNTYVALREGRIRGVIHRIKGLTEEHLMQGLTSSTHEIVSARPLGMSNTALITFNGTNLPEYVAFESVAAATTALRKRVNKPYKPAAPYSSPHRNASGKVTQKAQQSQEQNFPSLESDHQTLTPQTRTQSATQPPTQLASTATYAARVHNAPSQQNASPAPQTHPSVLQELAELRNTQKKYLQIIKDSPKGKQLKEALEDAGFTLLNTPDQYTRIGGAKQNNTSPDLTWVRHLPQGLPKYAKLEDLYGTGLLLPIGDYVEPALQAQNERLKLTRAGRAIRSELGLSNEDLPQILPTIPPWEDITVTDNRPLPKHMNQASDTQRRDYYAQRHIEYLKTISDEEEIIYTYASCTLEGSNTGAFLNLRTGEASSFSITHSCLLPEAAEGHAISEALAHYTQTESSPKAIHIFTDSQQVIRTLQTRSKLPEYARHILNYAAQLQERSIRHQSKEQLGDASSEQTATLIQGDTHDANYRAKVHRRRKLRAKLEEATKHDAPPPRSTRPYEVILRRLQTRSFTAIPVLHKMYPTKYPDPNCDYCQAPATTEHILWECPIHESSRAAFIKRAQRTLPHLQQDMEETTHWILEDPLIRARLNIWCNDLRKTAIPCPAITSTTSSPV</sequence>
<keyword evidence="3" id="KW-1185">Reference proteome</keyword>
<organism evidence="2 3">
    <name type="scientific">Rhipicephalus sanguineus</name>
    <name type="common">Brown dog tick</name>
    <name type="synonym">Ixodes sanguineus</name>
    <dbReference type="NCBI Taxonomy" id="34632"/>
    <lineage>
        <taxon>Eukaryota</taxon>
        <taxon>Metazoa</taxon>
        <taxon>Ecdysozoa</taxon>
        <taxon>Arthropoda</taxon>
        <taxon>Chelicerata</taxon>
        <taxon>Arachnida</taxon>
        <taxon>Acari</taxon>
        <taxon>Parasitiformes</taxon>
        <taxon>Ixodida</taxon>
        <taxon>Ixodoidea</taxon>
        <taxon>Ixodidae</taxon>
        <taxon>Rhipicephalinae</taxon>
        <taxon>Rhipicephalus</taxon>
        <taxon>Rhipicephalus</taxon>
    </lineage>
</organism>
<evidence type="ECO:0000313" key="3">
    <source>
        <dbReference type="Proteomes" id="UP000821837"/>
    </source>
</evidence>
<name>A0A9D4PAP7_RHISA</name>
<reference evidence="2" key="2">
    <citation type="submission" date="2021-09" db="EMBL/GenBank/DDBJ databases">
        <authorList>
            <person name="Jia N."/>
            <person name="Wang J."/>
            <person name="Shi W."/>
            <person name="Du L."/>
            <person name="Sun Y."/>
            <person name="Zhan W."/>
            <person name="Jiang J."/>
            <person name="Wang Q."/>
            <person name="Zhang B."/>
            <person name="Ji P."/>
            <person name="Sakyi L.B."/>
            <person name="Cui X."/>
            <person name="Yuan T."/>
            <person name="Jiang B."/>
            <person name="Yang W."/>
            <person name="Lam T.T.-Y."/>
            <person name="Chang Q."/>
            <person name="Ding S."/>
            <person name="Wang X."/>
            <person name="Zhu J."/>
            <person name="Ruan X."/>
            <person name="Zhao L."/>
            <person name="Wei J."/>
            <person name="Que T."/>
            <person name="Du C."/>
            <person name="Cheng J."/>
            <person name="Dai P."/>
            <person name="Han X."/>
            <person name="Huang E."/>
            <person name="Gao Y."/>
            <person name="Liu J."/>
            <person name="Shao H."/>
            <person name="Ye R."/>
            <person name="Li L."/>
            <person name="Wei W."/>
            <person name="Wang X."/>
            <person name="Wang C."/>
            <person name="Huo Q."/>
            <person name="Li W."/>
            <person name="Guo W."/>
            <person name="Chen H."/>
            <person name="Chen S."/>
            <person name="Zhou L."/>
            <person name="Zhou L."/>
            <person name="Ni X."/>
            <person name="Tian J."/>
            <person name="Zhou Y."/>
            <person name="Sheng Y."/>
            <person name="Liu T."/>
            <person name="Pan Y."/>
            <person name="Xia L."/>
            <person name="Li J."/>
            <person name="Zhao F."/>
            <person name="Cao W."/>
        </authorList>
    </citation>
    <scope>NUCLEOTIDE SEQUENCE</scope>
    <source>
        <strain evidence="2">Rsan-2018</strain>
        <tissue evidence="2">Larvae</tissue>
    </source>
</reference>